<dbReference type="EMBL" id="JH159152">
    <property type="protein sequence ID" value="EGZ25034.1"/>
    <property type="molecule type" value="Genomic_DNA"/>
</dbReference>
<protein>
    <submittedName>
        <fullName evidence="2">Uncharacterized protein</fullName>
    </submittedName>
</protein>
<evidence type="ECO:0000256" key="1">
    <source>
        <dbReference type="SAM" id="MobiDB-lite"/>
    </source>
</evidence>
<feature type="compositionally biased region" description="Low complexity" evidence="1">
    <location>
        <begin position="144"/>
        <end position="169"/>
    </location>
</feature>
<feature type="compositionally biased region" description="Acidic residues" evidence="1">
    <location>
        <begin position="294"/>
        <end position="303"/>
    </location>
</feature>
<feature type="compositionally biased region" description="Low complexity" evidence="1">
    <location>
        <begin position="204"/>
        <end position="220"/>
    </location>
</feature>
<dbReference type="GeneID" id="20638819"/>
<dbReference type="OMA" id="THDCISE"/>
<dbReference type="KEGG" id="psoj:PHYSODRAFT_257044"/>
<keyword evidence="3" id="KW-1185">Reference proteome</keyword>
<feature type="compositionally biased region" description="Low complexity" evidence="1">
    <location>
        <begin position="312"/>
        <end position="350"/>
    </location>
</feature>
<proteinExistence type="predicted"/>
<feature type="region of interest" description="Disordered" evidence="1">
    <location>
        <begin position="113"/>
        <end position="406"/>
    </location>
</feature>
<dbReference type="InParanoid" id="G4YX27"/>
<name>G4YX27_PHYSP</name>
<reference evidence="2 3" key="1">
    <citation type="journal article" date="2006" name="Science">
        <title>Phytophthora genome sequences uncover evolutionary origins and mechanisms of pathogenesis.</title>
        <authorList>
            <person name="Tyler B.M."/>
            <person name="Tripathy S."/>
            <person name="Zhang X."/>
            <person name="Dehal P."/>
            <person name="Jiang R.H."/>
            <person name="Aerts A."/>
            <person name="Arredondo F.D."/>
            <person name="Baxter L."/>
            <person name="Bensasson D."/>
            <person name="Beynon J.L."/>
            <person name="Chapman J."/>
            <person name="Damasceno C.M."/>
            <person name="Dorrance A.E."/>
            <person name="Dou D."/>
            <person name="Dickerman A.W."/>
            <person name="Dubchak I.L."/>
            <person name="Garbelotto M."/>
            <person name="Gijzen M."/>
            <person name="Gordon S.G."/>
            <person name="Govers F."/>
            <person name="Grunwald N.J."/>
            <person name="Huang W."/>
            <person name="Ivors K.L."/>
            <person name="Jones R.W."/>
            <person name="Kamoun S."/>
            <person name="Krampis K."/>
            <person name="Lamour K.H."/>
            <person name="Lee M.K."/>
            <person name="McDonald W.H."/>
            <person name="Medina M."/>
            <person name="Meijer H.J."/>
            <person name="Nordberg E.K."/>
            <person name="Maclean D.J."/>
            <person name="Ospina-Giraldo M.D."/>
            <person name="Morris P.F."/>
            <person name="Phuntumart V."/>
            <person name="Putnam N.H."/>
            <person name="Rash S."/>
            <person name="Rose J.K."/>
            <person name="Sakihama Y."/>
            <person name="Salamov A.A."/>
            <person name="Savidor A."/>
            <person name="Scheuring C.F."/>
            <person name="Smith B.M."/>
            <person name="Sobral B.W."/>
            <person name="Terry A."/>
            <person name="Torto-Alalibo T.A."/>
            <person name="Win J."/>
            <person name="Xu Z."/>
            <person name="Zhang H."/>
            <person name="Grigoriev I.V."/>
            <person name="Rokhsar D.S."/>
            <person name="Boore J.L."/>
        </authorList>
    </citation>
    <scope>NUCLEOTIDE SEQUENCE [LARGE SCALE GENOMIC DNA]</scope>
    <source>
        <strain evidence="2 3">P6497</strain>
    </source>
</reference>
<evidence type="ECO:0000313" key="3">
    <source>
        <dbReference type="Proteomes" id="UP000002640"/>
    </source>
</evidence>
<feature type="compositionally biased region" description="Low complexity" evidence="1">
    <location>
        <begin position="441"/>
        <end position="457"/>
    </location>
</feature>
<evidence type="ECO:0000313" key="2">
    <source>
        <dbReference type="EMBL" id="EGZ25034.1"/>
    </source>
</evidence>
<sequence length="726" mass="76757">MSEALRAAKYAALLSEAGRPSGGGILPAERLPPTSAWVVLRRSPRRVIVLRQTPKPVGDNVRLEMPSAFVKRGSPATCALLLHVRAPRFAYHMRVMASAGISAAEIDWNLLGLSPPTVTVESPRRDECSSEEEEESKTADVSMAEPTEGSSAPAASEAASAGSSESTGTFKRKRDSQAESASAEGTASQPSPPKRFGRPSVDLSARAAAAAGSSSPRSASCEVPAPPPSTPRPSTTFRTSRLDAQPLPYEHSDVPLYPRLTGAAPVPQPDRSPPPRDEGSPDFGFSGAGSPDDVLQDELEPSEIPEASVSTVEAEGSASEAPATTTESPPAVPVPEAASIVSQASVSVGSTGDAPAESPAGDNEGPSASRSSPLAPPTRTAAGPGASSPPRGSPEGGSSDGSETSEDRAALMREMFGSDDEEEEGASAAPRTGPAAPPAPQATATEVPVAAQAAPAALSHRPYTRSTSVHAHALVTATVTATPRAGPASITPAVVDASDAAAGLRKLNNLASLFLEPGFVSPGGQECWSLIQNAGVPLIFDDDLVAPCSADGIKAFGKWENLAHPFQVLRRVFPDPCLIDVTGQFQGNSFHSNEKGDLGLAVWERRHWIRAKAVKAFIDNLAATLGHRNPVVVKLCKKWAKYYKRRSYRLRDRMVNKLWVGCIDYDGQPRQHPTEVLLEPSYLHYSFEVMEWVPTTHDCISEIAELDAREPWRNCWFQDPASHPYN</sequence>
<dbReference type="Proteomes" id="UP000002640">
    <property type="component" value="Unassembled WGS sequence"/>
</dbReference>
<gene>
    <name evidence="2" type="ORF">PHYSODRAFT_257044</name>
</gene>
<organism evidence="2 3">
    <name type="scientific">Phytophthora sojae (strain P6497)</name>
    <name type="common">Soybean stem and root rot agent</name>
    <name type="synonym">Phytophthora megasperma f. sp. glycines</name>
    <dbReference type="NCBI Taxonomy" id="1094619"/>
    <lineage>
        <taxon>Eukaryota</taxon>
        <taxon>Sar</taxon>
        <taxon>Stramenopiles</taxon>
        <taxon>Oomycota</taxon>
        <taxon>Peronosporomycetes</taxon>
        <taxon>Peronosporales</taxon>
        <taxon>Peronosporaceae</taxon>
        <taxon>Phytophthora</taxon>
    </lineage>
</organism>
<feature type="region of interest" description="Disordered" evidence="1">
    <location>
        <begin position="418"/>
        <end position="464"/>
    </location>
</feature>
<feature type="compositionally biased region" description="Low complexity" evidence="1">
    <location>
        <begin position="366"/>
        <end position="390"/>
    </location>
</feature>
<accession>G4YX27</accession>
<dbReference type="AlphaFoldDB" id="G4YX27"/>
<dbReference type="RefSeq" id="XP_009520322.1">
    <property type="nucleotide sequence ID" value="XM_009522027.1"/>
</dbReference>
<feature type="compositionally biased region" description="Polar residues" evidence="1">
    <location>
        <begin position="178"/>
        <end position="189"/>
    </location>
</feature>